<proteinExistence type="predicted"/>
<dbReference type="OrthoDB" id="119790at2"/>
<reference evidence="2 3" key="1">
    <citation type="submission" date="2018-05" db="EMBL/GenBank/DDBJ databases">
        <title>Genomic Encyclopedia of Archaeal and Bacterial Type Strains, Phase II (KMG-II): from individual species to whole genera.</title>
        <authorList>
            <person name="Goeker M."/>
        </authorList>
    </citation>
    <scope>NUCLEOTIDE SEQUENCE [LARGE SCALE GENOMIC DNA]</scope>
    <source>
        <strain evidence="2 3">DSM 45184</strain>
    </source>
</reference>
<dbReference type="Proteomes" id="UP000245697">
    <property type="component" value="Unassembled WGS sequence"/>
</dbReference>
<name>A0A316FWU1_9ACTN</name>
<evidence type="ECO:0000256" key="1">
    <source>
        <dbReference type="SAM" id="Phobius"/>
    </source>
</evidence>
<keyword evidence="1" id="KW-1133">Transmembrane helix</keyword>
<feature type="transmembrane region" description="Helical" evidence="1">
    <location>
        <begin position="102"/>
        <end position="124"/>
    </location>
</feature>
<organism evidence="2 3">
    <name type="scientific">Actinoplanes xinjiangensis</name>
    <dbReference type="NCBI Taxonomy" id="512350"/>
    <lineage>
        <taxon>Bacteria</taxon>
        <taxon>Bacillati</taxon>
        <taxon>Actinomycetota</taxon>
        <taxon>Actinomycetes</taxon>
        <taxon>Micromonosporales</taxon>
        <taxon>Micromonosporaceae</taxon>
        <taxon>Actinoplanes</taxon>
    </lineage>
</organism>
<dbReference type="AlphaFoldDB" id="A0A316FWU1"/>
<sequence length="125" mass="12533">MLLTVAHTLAGLVGAFGVFLGVNAFRTPRAALGFGIPGTPVDDATFQAWLHVKAVRDIASGVLILILVAGATPDLLGWCMLAAAGIPVGDALIVLRSKGTRAAAFGIHGATAAAMAAVSALLFLA</sequence>
<gene>
    <name evidence="2" type="ORF">BC793_10169</name>
</gene>
<evidence type="ECO:0000313" key="2">
    <source>
        <dbReference type="EMBL" id="PWK52060.1"/>
    </source>
</evidence>
<keyword evidence="1" id="KW-0472">Membrane</keyword>
<comment type="caution">
    <text evidence="2">The sequence shown here is derived from an EMBL/GenBank/DDBJ whole genome shotgun (WGS) entry which is preliminary data.</text>
</comment>
<dbReference type="RefSeq" id="WP_109588507.1">
    <property type="nucleotide sequence ID" value="NZ_BONA01000021.1"/>
</dbReference>
<accession>A0A316FWU1</accession>
<dbReference type="Pfam" id="PF14087">
    <property type="entry name" value="DUF4267"/>
    <property type="match status" value="1"/>
</dbReference>
<evidence type="ECO:0000313" key="3">
    <source>
        <dbReference type="Proteomes" id="UP000245697"/>
    </source>
</evidence>
<protein>
    <submittedName>
        <fullName evidence="2">Uncharacterized protein DUF4267</fullName>
    </submittedName>
</protein>
<keyword evidence="3" id="KW-1185">Reference proteome</keyword>
<dbReference type="EMBL" id="QGGR01000001">
    <property type="protein sequence ID" value="PWK52060.1"/>
    <property type="molecule type" value="Genomic_DNA"/>
</dbReference>
<dbReference type="InterPro" id="IPR025363">
    <property type="entry name" value="DUF4267"/>
</dbReference>
<keyword evidence="1" id="KW-0812">Transmembrane</keyword>